<gene>
    <name evidence="4" type="ORF">QR98_0076110</name>
    <name evidence="3" type="ORF">SSS_2945</name>
</gene>
<evidence type="ECO:0000313" key="5">
    <source>
        <dbReference type="EnsemblMetazoa" id="KAF7488268.1"/>
    </source>
</evidence>
<dbReference type="EMBL" id="WVUK01000066">
    <property type="protein sequence ID" value="KAF7488268.1"/>
    <property type="molecule type" value="Genomic_DNA"/>
</dbReference>
<reference evidence="3" key="3">
    <citation type="submission" date="2020-01" db="EMBL/GenBank/DDBJ databases">
        <authorList>
            <person name="Korhonen P.K.K."/>
            <person name="Guangxu M.G."/>
            <person name="Wang T.W."/>
            <person name="Stroehlein A.J.S."/>
            <person name="Young N.D."/>
            <person name="Ang C.-S.A."/>
            <person name="Fernando D.W.F."/>
            <person name="Lu H.L."/>
            <person name="Taylor S.T."/>
            <person name="Ehtesham M.E.M."/>
            <person name="Najaraj S.H.N."/>
            <person name="Harsha G.H.G."/>
            <person name="Madugundu A.M."/>
            <person name="Renuse S.R."/>
            <person name="Holt D.H."/>
            <person name="Pandey A.P."/>
            <person name="Papenfuss A.P."/>
            <person name="Gasser R.B.G."/>
            <person name="Fischer K.F."/>
        </authorList>
    </citation>
    <scope>NUCLEOTIDE SEQUENCE</scope>
    <source>
        <strain evidence="3">SSS_KF_BRIS2020</strain>
    </source>
</reference>
<feature type="region of interest" description="Disordered" evidence="1">
    <location>
        <begin position="332"/>
        <end position="387"/>
    </location>
</feature>
<dbReference type="PANTHER" id="PTHR16019:SF5">
    <property type="entry name" value="BSD DOMAIN-CONTAINING PROTEIN 1"/>
    <property type="match status" value="1"/>
</dbReference>
<evidence type="ECO:0000313" key="3">
    <source>
        <dbReference type="EMBL" id="KAF7488268.1"/>
    </source>
</evidence>
<proteinExistence type="predicted"/>
<dbReference type="OrthoDB" id="73788at2759"/>
<feature type="compositionally biased region" description="Basic and acidic residues" evidence="1">
    <location>
        <begin position="359"/>
        <end position="387"/>
    </location>
</feature>
<dbReference type="VEuPathDB" id="VectorBase:SSCA010568"/>
<evidence type="ECO:0000313" key="7">
    <source>
        <dbReference type="Proteomes" id="UP000616769"/>
    </source>
</evidence>
<accession>A0A132ADL9</accession>
<name>A0A132ADL9_SARSC</name>
<dbReference type="EnsemblMetazoa" id="SSS_2945s_mrna">
    <property type="protein sequence ID" value="KAF7488268.1"/>
    <property type="gene ID" value="SSS_2945"/>
</dbReference>
<dbReference type="Pfam" id="PF03909">
    <property type="entry name" value="BSD"/>
    <property type="match status" value="1"/>
</dbReference>
<dbReference type="InterPro" id="IPR005607">
    <property type="entry name" value="BSD_dom"/>
</dbReference>
<feature type="compositionally biased region" description="Basic and acidic residues" evidence="1">
    <location>
        <begin position="332"/>
        <end position="343"/>
    </location>
</feature>
<dbReference type="Proteomes" id="UP000616769">
    <property type="component" value="Unassembled WGS sequence"/>
</dbReference>
<reference evidence="6" key="2">
    <citation type="journal article" date="2020" name="PLoS Negl. Trop. Dis.">
        <title>High-quality nuclear genome for Sarcoptes scabiei-A critical resource for a neglected parasite.</title>
        <authorList>
            <person name="Korhonen P.K."/>
            <person name="Gasser R.B."/>
            <person name="Ma G."/>
            <person name="Wang T."/>
            <person name="Stroehlein A.J."/>
            <person name="Young N.D."/>
            <person name="Ang C.S."/>
            <person name="Fernando D.D."/>
            <person name="Lu H.C."/>
            <person name="Taylor S."/>
            <person name="Reynolds S.L."/>
            <person name="Mofiz E."/>
            <person name="Najaraj S.H."/>
            <person name="Gowda H."/>
            <person name="Madugundu A."/>
            <person name="Renuse S."/>
            <person name="Holt D."/>
            <person name="Pandey A."/>
            <person name="Papenfuss A.T."/>
            <person name="Fischer K."/>
        </authorList>
    </citation>
    <scope>NUCLEOTIDE SEQUENCE [LARGE SCALE GENOMIC DNA]</scope>
</reference>
<feature type="region of interest" description="Disordered" evidence="1">
    <location>
        <begin position="1"/>
        <end position="46"/>
    </location>
</feature>
<dbReference type="Proteomes" id="UP000070412">
    <property type="component" value="Unassembled WGS sequence"/>
</dbReference>
<evidence type="ECO:0000313" key="4">
    <source>
        <dbReference type="EMBL" id="KPM09081.1"/>
    </source>
</evidence>
<dbReference type="SUPFAM" id="SSF140383">
    <property type="entry name" value="BSD domain-like"/>
    <property type="match status" value="1"/>
</dbReference>
<reference evidence="5" key="4">
    <citation type="submission" date="2022-06" db="UniProtKB">
        <authorList>
            <consortium name="EnsemblMetazoa"/>
        </authorList>
    </citation>
    <scope>IDENTIFICATION</scope>
</reference>
<dbReference type="InterPro" id="IPR035925">
    <property type="entry name" value="BSD_dom_sf"/>
</dbReference>
<reference evidence="4 7" key="1">
    <citation type="journal article" date="2015" name="Parasit. Vectors">
        <title>Draft genome of the scabies mite.</title>
        <authorList>
            <person name="Rider S.D.Jr."/>
            <person name="Morgan M.S."/>
            <person name="Arlian L.G."/>
        </authorList>
    </citation>
    <scope>NUCLEOTIDE SEQUENCE [LARGE SCALE GENOMIC DNA]</scope>
    <source>
        <strain evidence="4">Arlian Lab</strain>
    </source>
</reference>
<dbReference type="PROSITE" id="PS50858">
    <property type="entry name" value="BSD"/>
    <property type="match status" value="1"/>
</dbReference>
<dbReference type="GO" id="GO:0005737">
    <property type="term" value="C:cytoplasm"/>
    <property type="evidence" value="ECO:0007669"/>
    <property type="project" value="TreeGrafter"/>
</dbReference>
<dbReference type="EMBL" id="JXLN01013093">
    <property type="protein sequence ID" value="KPM09081.1"/>
    <property type="molecule type" value="Genomic_DNA"/>
</dbReference>
<sequence>MTDTQQLDESKLSRQQSPSHQSDKTESIDESKKDDSSESSPNLTGEIVHNEANYAGTLSGWISSFVQSAKQTVNQTTMESIRRDFNELKDVVQHDTTNMISSTASFVKNTLNEIGNSVNEISSLGTDEHLLVNETKAQSTSIENEIEHARRDSESKNPSSTLPFDLKTLESWTNRLTGTAKHTISKVKDTLVDSVFANFSVDELSEEPYVLKDGEMIKIENWPQFLHELQINPDTYCREPSGIPEDFEHWLVRFNLLNYQKQMSYLLETVPELKKYHDDLVPNTLSENCFWHRYFYQVHRLKEQQANLIKTNRSINDQEMVTLQSSTKSNVIKKEIDSNDSVKESSQSSTDDWEPMGTDGDRKELSKEKNDSKYSSSDEEKEWVKCD</sequence>
<organism evidence="4 7">
    <name type="scientific">Sarcoptes scabiei</name>
    <name type="common">Itch mite</name>
    <name type="synonym">Acarus scabiei</name>
    <dbReference type="NCBI Taxonomy" id="52283"/>
    <lineage>
        <taxon>Eukaryota</taxon>
        <taxon>Metazoa</taxon>
        <taxon>Ecdysozoa</taxon>
        <taxon>Arthropoda</taxon>
        <taxon>Chelicerata</taxon>
        <taxon>Arachnida</taxon>
        <taxon>Acari</taxon>
        <taxon>Acariformes</taxon>
        <taxon>Sarcoptiformes</taxon>
        <taxon>Astigmata</taxon>
        <taxon>Psoroptidia</taxon>
        <taxon>Sarcoptoidea</taxon>
        <taxon>Sarcoptidae</taxon>
        <taxon>Sarcoptinae</taxon>
        <taxon>Sarcoptes</taxon>
    </lineage>
</organism>
<dbReference type="InterPro" id="IPR051494">
    <property type="entry name" value="BSD_domain-containing"/>
</dbReference>
<feature type="domain" description="BSD" evidence="2">
    <location>
        <begin position="250"/>
        <end position="302"/>
    </location>
</feature>
<dbReference type="AlphaFoldDB" id="A0A132ADL9"/>
<keyword evidence="6" id="KW-1185">Reference proteome</keyword>
<evidence type="ECO:0000313" key="6">
    <source>
        <dbReference type="Proteomes" id="UP000070412"/>
    </source>
</evidence>
<protein>
    <submittedName>
        <fullName evidence="3">BSD domain-containing protein 1</fullName>
    </submittedName>
    <submittedName>
        <fullName evidence="4">Synapse-associated protein-like protein</fullName>
    </submittedName>
</protein>
<dbReference type="SMART" id="SM00751">
    <property type="entry name" value="BSD"/>
    <property type="match status" value="1"/>
</dbReference>
<feature type="compositionally biased region" description="Polar residues" evidence="1">
    <location>
        <begin position="1"/>
        <end position="20"/>
    </location>
</feature>
<evidence type="ECO:0000256" key="1">
    <source>
        <dbReference type="SAM" id="MobiDB-lite"/>
    </source>
</evidence>
<dbReference type="Gene3D" id="1.10.3970.10">
    <property type="entry name" value="BSD domain"/>
    <property type="match status" value="1"/>
</dbReference>
<dbReference type="PANTHER" id="PTHR16019">
    <property type="entry name" value="SYNAPSE-ASSOCIATED PROTEIN"/>
    <property type="match status" value="1"/>
</dbReference>
<feature type="compositionally biased region" description="Basic and acidic residues" evidence="1">
    <location>
        <begin position="21"/>
        <end position="36"/>
    </location>
</feature>
<evidence type="ECO:0000259" key="2">
    <source>
        <dbReference type="PROSITE" id="PS50858"/>
    </source>
</evidence>